<feature type="transmembrane region" description="Helical" evidence="2">
    <location>
        <begin position="111"/>
        <end position="130"/>
    </location>
</feature>
<dbReference type="PANTHER" id="PTHR11206">
    <property type="entry name" value="MULTIDRUG RESISTANCE PROTEIN"/>
    <property type="match status" value="1"/>
</dbReference>
<keyword evidence="2" id="KW-0812">Transmembrane</keyword>
<feature type="transmembrane region" description="Helical" evidence="2">
    <location>
        <begin position="346"/>
        <end position="368"/>
    </location>
</feature>
<comment type="caution">
    <text evidence="3">The sequence shown here is derived from an EMBL/GenBank/DDBJ whole genome shotgun (WGS) entry which is preliminary data.</text>
</comment>
<feature type="transmembrane region" description="Helical" evidence="2">
    <location>
        <begin position="231"/>
        <end position="255"/>
    </location>
</feature>
<evidence type="ECO:0000256" key="1">
    <source>
        <dbReference type="ARBA" id="ARBA00010199"/>
    </source>
</evidence>
<dbReference type="GO" id="GO:0015297">
    <property type="term" value="F:antiporter activity"/>
    <property type="evidence" value="ECO:0007669"/>
    <property type="project" value="InterPro"/>
</dbReference>
<feature type="transmembrane region" description="Helical" evidence="2">
    <location>
        <begin position="267"/>
        <end position="294"/>
    </location>
</feature>
<feature type="transmembrane region" description="Helical" evidence="2">
    <location>
        <begin position="314"/>
        <end position="334"/>
    </location>
</feature>
<sequence length="464" mass="49117">MFGNITGLSIGLGLNMGLATLCSQAYGAGRAERDNGLHLRRCALVLCITFLFSSAAALFCAPVLRAFAQPDAVAAASARYAQVQLLGVPFFWGASALQTVCDGLQETKPGLYANGGSSVVQLLLSVVAIHPSLLGWGYLGMAAARAVGGVVQFCLMVALIRARRLERLVWRVPADAWGGPKRRVYSWRSLSAYLAVAMPGAVIVCVEWWAFEAFSILVGLLDSPAVALAAHGTMFNILVVTYMTFTGLSTALCACTGKYIGAGRGCVVPALCMRAVSIAVTLSVAICAVLQLLARPLGHLFTNDLAVVDLIDQSMIGPALSVPGYAVLMTLYGACRGADHQRVAALGTFLGYAIGLPLGFALGVKLMWPRPLVGIWLGNVTALAFAAVWVSIIVVRKDWSNVKVVIQWDLANRVSVADSMQPAAPCEPMEQPARTQVSGSVPLLLGVPQEVMSTEPTSLRHSRE</sequence>
<feature type="transmembrane region" description="Helical" evidence="2">
    <location>
        <begin position="43"/>
        <end position="68"/>
    </location>
</feature>
<dbReference type="InterPro" id="IPR002528">
    <property type="entry name" value="MATE_fam"/>
</dbReference>
<dbReference type="GO" id="GO:0016020">
    <property type="term" value="C:membrane"/>
    <property type="evidence" value="ECO:0007669"/>
    <property type="project" value="InterPro"/>
</dbReference>
<name>A0AB34IX42_PRYPA</name>
<keyword evidence="2" id="KW-1133">Transmembrane helix</keyword>
<feature type="transmembrane region" description="Helical" evidence="2">
    <location>
        <begin position="374"/>
        <end position="395"/>
    </location>
</feature>
<dbReference type="Proteomes" id="UP001515480">
    <property type="component" value="Unassembled WGS sequence"/>
</dbReference>
<evidence type="ECO:0000313" key="4">
    <source>
        <dbReference type="Proteomes" id="UP001515480"/>
    </source>
</evidence>
<keyword evidence="4" id="KW-1185">Reference proteome</keyword>
<dbReference type="GO" id="GO:0042910">
    <property type="term" value="F:xenobiotic transmembrane transporter activity"/>
    <property type="evidence" value="ECO:0007669"/>
    <property type="project" value="InterPro"/>
</dbReference>
<feature type="transmembrane region" description="Helical" evidence="2">
    <location>
        <begin position="190"/>
        <end position="211"/>
    </location>
</feature>
<evidence type="ECO:0008006" key="5">
    <source>
        <dbReference type="Google" id="ProtNLM"/>
    </source>
</evidence>
<comment type="similarity">
    <text evidence="1">Belongs to the multi antimicrobial extrusion (MATE) (TC 2.A.66.1) family.</text>
</comment>
<gene>
    <name evidence="3" type="ORF">AB1Y20_007307</name>
</gene>
<organism evidence="3 4">
    <name type="scientific">Prymnesium parvum</name>
    <name type="common">Toxic golden alga</name>
    <dbReference type="NCBI Taxonomy" id="97485"/>
    <lineage>
        <taxon>Eukaryota</taxon>
        <taxon>Haptista</taxon>
        <taxon>Haptophyta</taxon>
        <taxon>Prymnesiophyceae</taxon>
        <taxon>Prymnesiales</taxon>
        <taxon>Prymnesiaceae</taxon>
        <taxon>Prymnesium</taxon>
    </lineage>
</organism>
<proteinExistence type="inferred from homology"/>
<dbReference type="EMBL" id="JBGBPQ010000017">
    <property type="protein sequence ID" value="KAL1507694.1"/>
    <property type="molecule type" value="Genomic_DNA"/>
</dbReference>
<evidence type="ECO:0000313" key="3">
    <source>
        <dbReference type="EMBL" id="KAL1507694.1"/>
    </source>
</evidence>
<protein>
    <recommendedName>
        <fullName evidence="5">Protein DETOXIFICATION</fullName>
    </recommendedName>
</protein>
<evidence type="ECO:0000256" key="2">
    <source>
        <dbReference type="SAM" id="Phobius"/>
    </source>
</evidence>
<keyword evidence="2" id="KW-0472">Membrane</keyword>
<reference evidence="3 4" key="1">
    <citation type="journal article" date="2024" name="Science">
        <title>Giant polyketide synthase enzymes in the biosynthesis of giant marine polyether toxins.</title>
        <authorList>
            <person name="Fallon T.R."/>
            <person name="Shende V.V."/>
            <person name="Wierzbicki I.H."/>
            <person name="Pendleton A.L."/>
            <person name="Watervoot N.F."/>
            <person name="Auber R.P."/>
            <person name="Gonzalez D.J."/>
            <person name="Wisecaver J.H."/>
            <person name="Moore B.S."/>
        </authorList>
    </citation>
    <scope>NUCLEOTIDE SEQUENCE [LARGE SCALE GENOMIC DNA]</scope>
    <source>
        <strain evidence="3 4">12B1</strain>
    </source>
</reference>
<dbReference type="AlphaFoldDB" id="A0AB34IX42"/>
<feature type="transmembrane region" description="Helical" evidence="2">
    <location>
        <begin position="80"/>
        <end position="99"/>
    </location>
</feature>
<accession>A0AB34IX42</accession>
<dbReference type="Pfam" id="PF01554">
    <property type="entry name" value="MatE"/>
    <property type="match status" value="2"/>
</dbReference>
<feature type="transmembrane region" description="Helical" evidence="2">
    <location>
        <begin position="136"/>
        <end position="160"/>
    </location>
</feature>